<dbReference type="GO" id="GO:0071281">
    <property type="term" value="P:cellular response to iron ion"/>
    <property type="evidence" value="ECO:0007669"/>
    <property type="project" value="TreeGrafter"/>
</dbReference>
<dbReference type="PANTHER" id="PTHR30535:SF34">
    <property type="entry name" value="MOLYBDATE-BINDING PROTEIN MOLA"/>
    <property type="match status" value="1"/>
</dbReference>
<name>A0A9D1P8S3_9FIRM</name>
<evidence type="ECO:0000256" key="1">
    <source>
        <dbReference type="ARBA" id="ARBA00008814"/>
    </source>
</evidence>
<evidence type="ECO:0000259" key="4">
    <source>
        <dbReference type="PROSITE" id="PS50983"/>
    </source>
</evidence>
<evidence type="ECO:0000313" key="5">
    <source>
        <dbReference type="EMBL" id="HIV28653.1"/>
    </source>
</evidence>
<comment type="caution">
    <text evidence="5">The sequence shown here is derived from an EMBL/GenBank/DDBJ whole genome shotgun (WGS) entry which is preliminary data.</text>
</comment>
<dbReference type="NCBIfam" id="NF038402">
    <property type="entry name" value="TroA_like"/>
    <property type="match status" value="1"/>
</dbReference>
<keyword evidence="2 3" id="KW-0732">Signal</keyword>
<reference evidence="5" key="2">
    <citation type="journal article" date="2021" name="PeerJ">
        <title>Extensive microbial diversity within the chicken gut microbiome revealed by metagenomics and culture.</title>
        <authorList>
            <person name="Gilroy R."/>
            <person name="Ravi A."/>
            <person name="Getino M."/>
            <person name="Pursley I."/>
            <person name="Horton D.L."/>
            <person name="Alikhan N.F."/>
            <person name="Baker D."/>
            <person name="Gharbi K."/>
            <person name="Hall N."/>
            <person name="Watson M."/>
            <person name="Adriaenssens E.M."/>
            <person name="Foster-Nyarko E."/>
            <person name="Jarju S."/>
            <person name="Secka A."/>
            <person name="Antonio M."/>
            <person name="Oren A."/>
            <person name="Chaudhuri R.R."/>
            <person name="La Ragione R."/>
            <person name="Hildebrand F."/>
            <person name="Pallen M.J."/>
        </authorList>
    </citation>
    <scope>NUCLEOTIDE SEQUENCE</scope>
    <source>
        <strain evidence="5">CHK183-6373</strain>
    </source>
</reference>
<evidence type="ECO:0000256" key="2">
    <source>
        <dbReference type="ARBA" id="ARBA00022729"/>
    </source>
</evidence>
<dbReference type="InterPro" id="IPR050902">
    <property type="entry name" value="ABC_Transporter_SBP"/>
</dbReference>
<evidence type="ECO:0000313" key="6">
    <source>
        <dbReference type="Proteomes" id="UP000886884"/>
    </source>
</evidence>
<feature type="chain" id="PRO_5039126628" evidence="3">
    <location>
        <begin position="22"/>
        <end position="299"/>
    </location>
</feature>
<dbReference type="Proteomes" id="UP000886884">
    <property type="component" value="Unassembled WGS sequence"/>
</dbReference>
<feature type="domain" description="Fe/B12 periplasmic-binding" evidence="4">
    <location>
        <begin position="45"/>
        <end position="298"/>
    </location>
</feature>
<dbReference type="PANTHER" id="PTHR30535">
    <property type="entry name" value="VITAMIN B12-BINDING PROTEIN"/>
    <property type="match status" value="1"/>
</dbReference>
<dbReference type="InterPro" id="IPR002491">
    <property type="entry name" value="ABC_transptr_periplasmic_BD"/>
</dbReference>
<comment type="similarity">
    <text evidence="1">Belongs to the bacterial solute-binding protein 8 family.</text>
</comment>
<dbReference type="Gene3D" id="3.40.50.1980">
    <property type="entry name" value="Nitrogenase molybdenum iron protein domain"/>
    <property type="match status" value="2"/>
</dbReference>
<dbReference type="EMBL" id="DVOT01000215">
    <property type="protein sequence ID" value="HIV28653.1"/>
    <property type="molecule type" value="Genomic_DNA"/>
</dbReference>
<dbReference type="AlphaFoldDB" id="A0A9D1P8S3"/>
<gene>
    <name evidence="5" type="ORF">IAA64_11815</name>
</gene>
<accession>A0A9D1P8S3</accession>
<feature type="signal peptide" evidence="3">
    <location>
        <begin position="1"/>
        <end position="21"/>
    </location>
</feature>
<proteinExistence type="inferred from homology"/>
<dbReference type="InterPro" id="IPR054828">
    <property type="entry name" value="Vit_B12_bind_prot"/>
</dbReference>
<evidence type="ECO:0000256" key="3">
    <source>
        <dbReference type="SAM" id="SignalP"/>
    </source>
</evidence>
<organism evidence="5 6">
    <name type="scientific">Candidatus Ornithocaccomicrobium faecavium</name>
    <dbReference type="NCBI Taxonomy" id="2840890"/>
    <lineage>
        <taxon>Bacteria</taxon>
        <taxon>Bacillati</taxon>
        <taxon>Bacillota</taxon>
        <taxon>Clostridia</taxon>
        <taxon>Candidatus Ornithocaccomicrobium</taxon>
    </lineage>
</organism>
<sequence>MKKLLALLLILSLALSGAALAETTYPFATEDMNGNAVTIEEQPDAVVSLTPSNTEILYALGAGDLVKGVDSYSNYPAEALENATVVGAYADTDIEAVLALEPDVVFAGTGTLQEESRAQLAEAGVVVVETEAVDYAGIPTSIQRIADILNIDAQPLLTEMRNKEAALLETAAEAGSCTVYFALSFGEYGEWSAGPGTFIDTMITMAGGVNIMDDPALPWPNPSLESILEADPDVILVSGGAEMAQLFLEGEAYQDLSAVQNGHVYGVDADMSNRPGPRIVDSLGEFVTAINDALAAEEA</sequence>
<dbReference type="PROSITE" id="PS50983">
    <property type="entry name" value="FE_B12_PBP"/>
    <property type="match status" value="1"/>
</dbReference>
<dbReference type="Pfam" id="PF01497">
    <property type="entry name" value="Peripla_BP_2"/>
    <property type="match status" value="1"/>
</dbReference>
<reference evidence="5" key="1">
    <citation type="submission" date="2020-10" db="EMBL/GenBank/DDBJ databases">
        <authorList>
            <person name="Gilroy R."/>
        </authorList>
    </citation>
    <scope>NUCLEOTIDE SEQUENCE</scope>
    <source>
        <strain evidence="5">CHK183-6373</strain>
    </source>
</reference>
<dbReference type="SUPFAM" id="SSF53807">
    <property type="entry name" value="Helical backbone' metal receptor"/>
    <property type="match status" value="1"/>
</dbReference>
<protein>
    <submittedName>
        <fullName evidence="5">ABC transporter substrate-binding protein</fullName>
    </submittedName>
</protein>